<dbReference type="InterPro" id="IPR017900">
    <property type="entry name" value="4Fe4S_Fe_S_CS"/>
</dbReference>
<sequence>MERINLTPGLAQAKPIRDSLKEHYGTDVGRCYQCGKCTAGCPVAFAMDYTPREIVRLLQLGLKEEALKSKTIWLCATCDTCSTRCPREVEPAKLMEGLRQEAKAKGLVADKRLDLFNDLFLQLVEKYGRVHEMGLILKFNLLSAQPLKDAGHGPGMFLKGKINPLPHTIKDNGEVKQIFARVRDLGGEGK</sequence>
<evidence type="ECO:0000256" key="5">
    <source>
        <dbReference type="ARBA" id="ARBA00023014"/>
    </source>
</evidence>
<keyword evidence="1" id="KW-0004">4Fe-4S</keyword>
<dbReference type="OrthoDB" id="9794954at2"/>
<dbReference type="PANTHER" id="PTHR43255">
    <property type="entry name" value="IRON-SULFUR-BINDING OXIDOREDUCTASE FADF-RELATED-RELATED"/>
    <property type="match status" value="1"/>
</dbReference>
<dbReference type="EMBL" id="CP045798">
    <property type="protein sequence ID" value="QNB48270.1"/>
    <property type="molecule type" value="Genomic_DNA"/>
</dbReference>
<keyword evidence="4" id="KW-0408">Iron</keyword>
<dbReference type="PROSITE" id="PS51379">
    <property type="entry name" value="4FE4S_FER_2"/>
    <property type="match status" value="1"/>
</dbReference>
<keyword evidence="3" id="KW-0560">Oxidoreductase</keyword>
<gene>
    <name evidence="7" type="ORF">BR63_02765</name>
</gene>
<protein>
    <submittedName>
        <fullName evidence="7">4Fe-4S dicluster domain-containing protein</fullName>
    </submittedName>
</protein>
<keyword evidence="8" id="KW-1185">Reference proteome</keyword>
<dbReference type="InterPro" id="IPR017896">
    <property type="entry name" value="4Fe4S_Fe-S-bd"/>
</dbReference>
<dbReference type="Proteomes" id="UP000515847">
    <property type="component" value="Chromosome"/>
</dbReference>
<evidence type="ECO:0000256" key="3">
    <source>
        <dbReference type="ARBA" id="ARBA00023002"/>
    </source>
</evidence>
<dbReference type="PANTHER" id="PTHR43255:SF1">
    <property type="entry name" value="IRON-SULFUR-BINDING OXIDOREDUCTASE FADF-RELATED"/>
    <property type="match status" value="1"/>
</dbReference>
<keyword evidence="2" id="KW-0479">Metal-binding</keyword>
<proteinExistence type="predicted"/>
<dbReference type="Gene3D" id="1.10.1060.10">
    <property type="entry name" value="Alpha-helical ferredoxin"/>
    <property type="match status" value="1"/>
</dbReference>
<feature type="domain" description="4Fe-4S ferredoxin-type" evidence="6">
    <location>
        <begin position="22"/>
        <end position="52"/>
    </location>
</feature>
<organism evidence="7 8">
    <name type="scientific">Thermanaerosceptrum fracticalcis</name>
    <dbReference type="NCBI Taxonomy" id="1712410"/>
    <lineage>
        <taxon>Bacteria</taxon>
        <taxon>Bacillati</taxon>
        <taxon>Bacillota</taxon>
        <taxon>Clostridia</taxon>
        <taxon>Eubacteriales</taxon>
        <taxon>Peptococcaceae</taxon>
        <taxon>Thermanaerosceptrum</taxon>
    </lineage>
</organism>
<evidence type="ECO:0000313" key="7">
    <source>
        <dbReference type="EMBL" id="QNB48270.1"/>
    </source>
</evidence>
<dbReference type="Pfam" id="PF13183">
    <property type="entry name" value="Fer4_8"/>
    <property type="match status" value="1"/>
</dbReference>
<name>A0A7G6E866_THEFR</name>
<dbReference type="KEGG" id="tfr:BR63_02765"/>
<dbReference type="InterPro" id="IPR051460">
    <property type="entry name" value="HdrC_iron-sulfur_subunit"/>
</dbReference>
<dbReference type="InterPro" id="IPR009051">
    <property type="entry name" value="Helical_ferredxn"/>
</dbReference>
<dbReference type="PROSITE" id="PS00198">
    <property type="entry name" value="4FE4S_FER_1"/>
    <property type="match status" value="1"/>
</dbReference>
<dbReference type="SUPFAM" id="SSF46548">
    <property type="entry name" value="alpha-helical ferredoxin"/>
    <property type="match status" value="1"/>
</dbReference>
<accession>A0A7G6E866</accession>
<evidence type="ECO:0000313" key="8">
    <source>
        <dbReference type="Proteomes" id="UP000515847"/>
    </source>
</evidence>
<dbReference type="GO" id="GO:0016491">
    <property type="term" value="F:oxidoreductase activity"/>
    <property type="evidence" value="ECO:0007669"/>
    <property type="project" value="UniProtKB-KW"/>
</dbReference>
<evidence type="ECO:0000256" key="4">
    <source>
        <dbReference type="ARBA" id="ARBA00023004"/>
    </source>
</evidence>
<dbReference type="AlphaFoldDB" id="A0A7G6E866"/>
<dbReference type="GO" id="GO:0005886">
    <property type="term" value="C:plasma membrane"/>
    <property type="evidence" value="ECO:0007669"/>
    <property type="project" value="TreeGrafter"/>
</dbReference>
<reference evidence="7 8" key="1">
    <citation type="journal article" date="2019" name="Front. Microbiol.">
        <title>Thermoanaerosceptrum fracticalcis gen. nov. sp. nov., a Novel Fumarate-Fermenting Microorganism From a Deep Fractured Carbonate Aquifer of the US Great Basin.</title>
        <authorList>
            <person name="Hamilton-Brehm S.D."/>
            <person name="Stewart L.E."/>
            <person name="Zavarin M."/>
            <person name="Caldwell M."/>
            <person name="Lawson P.A."/>
            <person name="Onstott T.C."/>
            <person name="Grzymski J."/>
            <person name="Neveux I."/>
            <person name="Lollar B.S."/>
            <person name="Russell C.E."/>
            <person name="Moser D.P."/>
        </authorList>
    </citation>
    <scope>NUCLEOTIDE SEQUENCE [LARGE SCALE GENOMIC DNA]</scope>
    <source>
        <strain evidence="7 8">DRI-13</strain>
    </source>
</reference>
<evidence type="ECO:0000259" key="6">
    <source>
        <dbReference type="PROSITE" id="PS51379"/>
    </source>
</evidence>
<evidence type="ECO:0000256" key="2">
    <source>
        <dbReference type="ARBA" id="ARBA00022723"/>
    </source>
</evidence>
<evidence type="ECO:0000256" key="1">
    <source>
        <dbReference type="ARBA" id="ARBA00022485"/>
    </source>
</evidence>
<dbReference type="GO" id="GO:0051539">
    <property type="term" value="F:4 iron, 4 sulfur cluster binding"/>
    <property type="evidence" value="ECO:0007669"/>
    <property type="project" value="UniProtKB-KW"/>
</dbReference>
<keyword evidence="5" id="KW-0411">Iron-sulfur</keyword>
<dbReference type="GO" id="GO:0046872">
    <property type="term" value="F:metal ion binding"/>
    <property type="evidence" value="ECO:0007669"/>
    <property type="project" value="UniProtKB-KW"/>
</dbReference>